<dbReference type="OrthoDB" id="2101715at2759"/>
<reference evidence="1 4" key="2">
    <citation type="submission" date="2019-08" db="EMBL/GenBank/DDBJ databases">
        <title>The genome sequence of a newly discovered highly antifungal drug resistant Aspergillus species, Aspergillus tanneri NIH 1004.</title>
        <authorList>
            <person name="Mounaud S."/>
            <person name="Singh I."/>
            <person name="Joardar V."/>
            <person name="Pakala S."/>
            <person name="Pakala S."/>
            <person name="Venepally P."/>
            <person name="Chung J.K."/>
            <person name="Losada L."/>
            <person name="Nierman W.C."/>
        </authorList>
    </citation>
    <scope>NUCLEOTIDE SEQUENCE [LARGE SCALE GENOMIC DNA]</scope>
    <source>
        <strain evidence="1 4">NIH1004</strain>
    </source>
</reference>
<keyword evidence="3" id="KW-1185">Reference proteome</keyword>
<dbReference type="Proteomes" id="UP000308092">
    <property type="component" value="Unassembled WGS sequence"/>
</dbReference>
<proteinExistence type="predicted"/>
<evidence type="ECO:0000313" key="2">
    <source>
        <dbReference type="EMBL" id="THC89180.1"/>
    </source>
</evidence>
<evidence type="ECO:0000313" key="3">
    <source>
        <dbReference type="Proteomes" id="UP000308092"/>
    </source>
</evidence>
<dbReference type="STRING" id="1220188.A0A4S3J306"/>
<organism evidence="2 3">
    <name type="scientific">Aspergillus tanneri</name>
    <dbReference type="NCBI Taxonomy" id="1220188"/>
    <lineage>
        <taxon>Eukaryota</taxon>
        <taxon>Fungi</taxon>
        <taxon>Dikarya</taxon>
        <taxon>Ascomycota</taxon>
        <taxon>Pezizomycotina</taxon>
        <taxon>Eurotiomycetes</taxon>
        <taxon>Eurotiomycetidae</taxon>
        <taxon>Eurotiales</taxon>
        <taxon>Aspergillaceae</taxon>
        <taxon>Aspergillus</taxon>
        <taxon>Aspergillus subgen. Circumdati</taxon>
    </lineage>
</organism>
<comment type="caution">
    <text evidence="2">The sequence shown here is derived from an EMBL/GenBank/DDBJ whole genome shotgun (WGS) entry which is preliminary data.</text>
</comment>
<dbReference type="EMBL" id="QUQM01000004">
    <property type="protein sequence ID" value="KAA8647871.1"/>
    <property type="molecule type" value="Genomic_DNA"/>
</dbReference>
<dbReference type="VEuPathDB" id="FungiDB:EYZ11_011367"/>
<dbReference type="GeneID" id="54329275"/>
<name>A0A4S3J306_9EURO</name>
<reference evidence="2 3" key="1">
    <citation type="submission" date="2019-03" db="EMBL/GenBank/DDBJ databases">
        <title>The genome sequence of a newly discovered highly antifungal drug resistant Aspergillus species, Aspergillus tanneri NIH 1004.</title>
        <authorList>
            <person name="Mounaud S."/>
            <person name="Singh I."/>
            <person name="Joardar V."/>
            <person name="Pakala S."/>
            <person name="Pakala S."/>
            <person name="Venepally P."/>
            <person name="Hoover J."/>
            <person name="Nierman W."/>
            <person name="Chung J."/>
            <person name="Losada L."/>
        </authorList>
    </citation>
    <scope>NUCLEOTIDE SEQUENCE [LARGE SCALE GENOMIC DNA]</scope>
    <source>
        <strain evidence="2 3">NIH1004</strain>
    </source>
</reference>
<dbReference type="Proteomes" id="UP000324241">
    <property type="component" value="Unassembled WGS sequence"/>
</dbReference>
<evidence type="ECO:0008006" key="5">
    <source>
        <dbReference type="Google" id="ProtNLM"/>
    </source>
</evidence>
<evidence type="ECO:0000313" key="4">
    <source>
        <dbReference type="Proteomes" id="UP000324241"/>
    </source>
</evidence>
<dbReference type="EMBL" id="SOSA01000695">
    <property type="protein sequence ID" value="THC89180.1"/>
    <property type="molecule type" value="Genomic_DNA"/>
</dbReference>
<gene>
    <name evidence="1" type="ORF">ATNIH1004_006573</name>
    <name evidence="2" type="ORF">EYZ11_011367</name>
</gene>
<protein>
    <recommendedName>
        <fullName evidence="5">Methyltransferase domain-containing protein</fullName>
    </recommendedName>
</protein>
<dbReference type="RefSeq" id="XP_033427232.1">
    <property type="nucleotide sequence ID" value="XM_033571200.1"/>
</dbReference>
<evidence type="ECO:0000313" key="1">
    <source>
        <dbReference type="EMBL" id="KAA8647871.1"/>
    </source>
</evidence>
<accession>A0A4S3J306</accession>
<dbReference type="AlphaFoldDB" id="A0A4S3J306"/>
<sequence length="154" mass="17656">MSWPRSQLFEIGDQTWCPSWLHKYEQFSLTQLWQLQVPGWSNGSLATQACEVFKEHLQDLSSYAVVDVCAGAGGPTPVLEFKLNKELQSKGKDPVHFILTDLYPHFEEWRRISKKQKNVAYIKKPVDARAADRFTKASSKAKECRLFNSADAFM</sequence>